<accession>A0A835PQ47</accession>
<name>A0A835PQ47_VANPL</name>
<organism evidence="2 3">
    <name type="scientific">Vanilla planifolia</name>
    <name type="common">Vanilla</name>
    <dbReference type="NCBI Taxonomy" id="51239"/>
    <lineage>
        <taxon>Eukaryota</taxon>
        <taxon>Viridiplantae</taxon>
        <taxon>Streptophyta</taxon>
        <taxon>Embryophyta</taxon>
        <taxon>Tracheophyta</taxon>
        <taxon>Spermatophyta</taxon>
        <taxon>Magnoliopsida</taxon>
        <taxon>Liliopsida</taxon>
        <taxon>Asparagales</taxon>
        <taxon>Orchidaceae</taxon>
        <taxon>Vanilloideae</taxon>
        <taxon>Vanilleae</taxon>
        <taxon>Vanilla</taxon>
    </lineage>
</organism>
<dbReference type="Proteomes" id="UP000639772">
    <property type="component" value="Chromosome 13"/>
</dbReference>
<feature type="compositionally biased region" description="Polar residues" evidence="1">
    <location>
        <begin position="118"/>
        <end position="127"/>
    </location>
</feature>
<reference evidence="2 3" key="1">
    <citation type="journal article" date="2020" name="Nat. Food">
        <title>A phased Vanilla planifolia genome enables genetic improvement of flavour and production.</title>
        <authorList>
            <person name="Hasing T."/>
            <person name="Tang H."/>
            <person name="Brym M."/>
            <person name="Khazi F."/>
            <person name="Huang T."/>
            <person name="Chambers A.H."/>
        </authorList>
    </citation>
    <scope>NUCLEOTIDE SEQUENCE [LARGE SCALE GENOMIC DNA]</scope>
    <source>
        <tissue evidence="2">Leaf</tissue>
    </source>
</reference>
<evidence type="ECO:0000256" key="1">
    <source>
        <dbReference type="SAM" id="MobiDB-lite"/>
    </source>
</evidence>
<dbReference type="PANTHER" id="PTHR47471:SF1">
    <property type="entry name" value="PROTEIN ESSENTIAL FOR POTEXVIRUS ACCUMULATION 1"/>
    <property type="match status" value="1"/>
</dbReference>
<protein>
    <submittedName>
        <fullName evidence="2">Uncharacterized protein</fullName>
    </submittedName>
</protein>
<dbReference type="OrthoDB" id="6415790at2759"/>
<feature type="compositionally biased region" description="Low complexity" evidence="1">
    <location>
        <begin position="100"/>
        <end position="117"/>
    </location>
</feature>
<proteinExistence type="predicted"/>
<dbReference type="AlphaFoldDB" id="A0A835PQ47"/>
<gene>
    <name evidence="2" type="ORF">HPP92_024656</name>
</gene>
<evidence type="ECO:0000313" key="2">
    <source>
        <dbReference type="EMBL" id="KAG0456868.1"/>
    </source>
</evidence>
<feature type="compositionally biased region" description="Polar residues" evidence="1">
    <location>
        <begin position="74"/>
        <end position="87"/>
    </location>
</feature>
<dbReference type="EMBL" id="JADCNM010000013">
    <property type="protein sequence ID" value="KAG0456868.1"/>
    <property type="molecule type" value="Genomic_DNA"/>
</dbReference>
<feature type="region of interest" description="Disordered" evidence="1">
    <location>
        <begin position="1"/>
        <end position="131"/>
    </location>
</feature>
<feature type="compositionally biased region" description="Basic and acidic residues" evidence="1">
    <location>
        <begin position="308"/>
        <end position="363"/>
    </location>
</feature>
<feature type="region of interest" description="Disordered" evidence="1">
    <location>
        <begin position="283"/>
        <end position="382"/>
    </location>
</feature>
<feature type="compositionally biased region" description="Basic and acidic residues" evidence="1">
    <location>
        <begin position="283"/>
        <end position="301"/>
    </location>
</feature>
<evidence type="ECO:0000313" key="3">
    <source>
        <dbReference type="Proteomes" id="UP000639772"/>
    </source>
</evidence>
<feature type="compositionally biased region" description="Polar residues" evidence="1">
    <location>
        <begin position="1"/>
        <end position="40"/>
    </location>
</feature>
<comment type="caution">
    <text evidence="2">The sequence shown here is derived from an EMBL/GenBank/DDBJ whole genome shotgun (WGS) entry which is preliminary data.</text>
</comment>
<sequence>MKAQPSSGKGISSLQASGPSPSKGLPSNNSKSAAPIQSVSPAPGLSKMRTEDDFFWGPLDQAKNGARSDFPRVANSSSSTLKGNSTKMVHGDLLNRKPSSGRASEHSSSFSSSQSVSKGNKNKNATSKHSEAMDFRDWCEREWFRLTGTNDTSFIEFCLKQRSSEAEALLKENLSSLDCNHEFIDKFINYMEFLSPQVLESAFLGQTVGSSHTERVVSRDVEIEADNGVDGSSRGDREHIASIFYDDKKNTVTISGQFDPQKLKKKILCKACKVIKEIKVKEEEKKPPPPTKDTKPPESNKTKLAPLPKEKETEKPKEKEAGNEKPKEKEKHATFPEAAKEKPTEKEKLKDVKPAERDKEKPKPTTQPELAVEDQPMLASGP</sequence>
<dbReference type="PANTHER" id="PTHR47471">
    <property type="entry name" value="GYF DOMAIN-CONTAINING PROTEIN"/>
    <property type="match status" value="1"/>
</dbReference>